<organism evidence="1 2">
    <name type="scientific">Kickxella alabastrina</name>
    <dbReference type="NCBI Taxonomy" id="61397"/>
    <lineage>
        <taxon>Eukaryota</taxon>
        <taxon>Fungi</taxon>
        <taxon>Fungi incertae sedis</taxon>
        <taxon>Zoopagomycota</taxon>
        <taxon>Kickxellomycotina</taxon>
        <taxon>Kickxellomycetes</taxon>
        <taxon>Kickxellales</taxon>
        <taxon>Kickxellaceae</taxon>
        <taxon>Kickxella</taxon>
    </lineage>
</organism>
<feature type="non-terminal residue" evidence="1">
    <location>
        <position position="1"/>
    </location>
</feature>
<proteinExistence type="predicted"/>
<keyword evidence="2" id="KW-1185">Reference proteome</keyword>
<evidence type="ECO:0000313" key="1">
    <source>
        <dbReference type="EMBL" id="KAJ1887342.1"/>
    </source>
</evidence>
<dbReference type="Proteomes" id="UP001150581">
    <property type="component" value="Unassembled WGS sequence"/>
</dbReference>
<dbReference type="EMBL" id="JANBPG010002017">
    <property type="protein sequence ID" value="KAJ1887342.1"/>
    <property type="molecule type" value="Genomic_DNA"/>
</dbReference>
<gene>
    <name evidence="1" type="ORF">LPJ66_009169</name>
</gene>
<sequence>EVREEKERLIEAELAMHHLGICGEADAASVKVDVVQAAAEEEVKPVDVEEVDLSSIDLINPHEDPLGAAYQSDQIHHTLTLNKARLEKESKALRKENMAKIREARAIMKSEEKTKSKAKSVSKKASAAVADKDPATGTTTTIIVKGSKFMPDSTTEAVTLQLEKKVFDIKKELSEKIAAAKKKYITNFEQPQIMLAETQSPDQLKKIVRMIKDRKLAGRLTKRTLWVDIEFDQLPKHGDFDLREVLDSPYFFS</sequence>
<evidence type="ECO:0000313" key="2">
    <source>
        <dbReference type="Proteomes" id="UP001150581"/>
    </source>
</evidence>
<reference evidence="1" key="1">
    <citation type="submission" date="2022-07" db="EMBL/GenBank/DDBJ databases">
        <title>Phylogenomic reconstructions and comparative analyses of Kickxellomycotina fungi.</title>
        <authorList>
            <person name="Reynolds N.K."/>
            <person name="Stajich J.E."/>
            <person name="Barry K."/>
            <person name="Grigoriev I.V."/>
            <person name="Crous P."/>
            <person name="Smith M.E."/>
        </authorList>
    </citation>
    <scope>NUCLEOTIDE SEQUENCE</scope>
    <source>
        <strain evidence="1">Benny 63K</strain>
    </source>
</reference>
<comment type="caution">
    <text evidence="1">The sequence shown here is derived from an EMBL/GenBank/DDBJ whole genome shotgun (WGS) entry which is preliminary data.</text>
</comment>
<protein>
    <submittedName>
        <fullName evidence="1">Uncharacterized protein</fullName>
    </submittedName>
</protein>
<accession>A0ACC1I7U1</accession>
<name>A0ACC1I7U1_9FUNG</name>